<evidence type="ECO:0000259" key="3">
    <source>
        <dbReference type="PROSITE" id="PS50894"/>
    </source>
</evidence>
<dbReference type="GO" id="GO:0000160">
    <property type="term" value="P:phosphorelay signal transduction system"/>
    <property type="evidence" value="ECO:0007669"/>
    <property type="project" value="UniProtKB-KW"/>
</dbReference>
<evidence type="ECO:0000256" key="1">
    <source>
        <dbReference type="ARBA" id="ARBA00023012"/>
    </source>
</evidence>
<feature type="domain" description="HPt" evidence="3">
    <location>
        <begin position="22"/>
        <end position="113"/>
    </location>
</feature>
<dbReference type="Gene3D" id="1.20.120.160">
    <property type="entry name" value="HPT domain"/>
    <property type="match status" value="1"/>
</dbReference>
<keyword evidence="2" id="KW-0597">Phosphoprotein</keyword>
<name>A0A432VT35_9GAMM</name>
<dbReference type="Pfam" id="PF01627">
    <property type="entry name" value="Hpt"/>
    <property type="match status" value="1"/>
</dbReference>
<evidence type="ECO:0000313" key="4">
    <source>
        <dbReference type="EMBL" id="RUO19556.1"/>
    </source>
</evidence>
<keyword evidence="4" id="KW-0808">Transferase</keyword>
<dbReference type="EMBL" id="PIPI01000005">
    <property type="protein sequence ID" value="RUO19556.1"/>
    <property type="molecule type" value="Genomic_DNA"/>
</dbReference>
<dbReference type="OrthoDB" id="7065606at2"/>
<organism evidence="4 5">
    <name type="scientific">Aliidiomarina haloalkalitolerans</name>
    <dbReference type="NCBI Taxonomy" id="859059"/>
    <lineage>
        <taxon>Bacteria</taxon>
        <taxon>Pseudomonadati</taxon>
        <taxon>Pseudomonadota</taxon>
        <taxon>Gammaproteobacteria</taxon>
        <taxon>Alteromonadales</taxon>
        <taxon>Idiomarinaceae</taxon>
        <taxon>Aliidiomarina</taxon>
    </lineage>
</organism>
<dbReference type="Proteomes" id="UP000288212">
    <property type="component" value="Unassembled WGS sequence"/>
</dbReference>
<evidence type="ECO:0000313" key="5">
    <source>
        <dbReference type="Proteomes" id="UP000288212"/>
    </source>
</evidence>
<comment type="caution">
    <text evidence="4">The sequence shown here is derived from an EMBL/GenBank/DDBJ whole genome shotgun (WGS) entry which is preliminary data.</text>
</comment>
<dbReference type="InterPro" id="IPR036641">
    <property type="entry name" value="HPT_dom_sf"/>
</dbReference>
<accession>A0A432VT35</accession>
<dbReference type="SUPFAM" id="SSF47226">
    <property type="entry name" value="Histidine-containing phosphotransfer domain, HPT domain"/>
    <property type="match status" value="1"/>
</dbReference>
<gene>
    <name evidence="4" type="ORF">CWE06_08475</name>
</gene>
<reference evidence="4 5" key="1">
    <citation type="journal article" date="2011" name="Front. Microbiol.">
        <title>Genomic signatures of strain selection and enhancement in Bacillus atrophaeus var. globigii, a historical biowarfare simulant.</title>
        <authorList>
            <person name="Gibbons H.S."/>
            <person name="Broomall S.M."/>
            <person name="McNew L.A."/>
            <person name="Daligault H."/>
            <person name="Chapman C."/>
            <person name="Bruce D."/>
            <person name="Karavis M."/>
            <person name="Krepps M."/>
            <person name="McGregor P.A."/>
            <person name="Hong C."/>
            <person name="Park K.H."/>
            <person name="Akmal A."/>
            <person name="Feldman A."/>
            <person name="Lin J.S."/>
            <person name="Chang W.E."/>
            <person name="Higgs B.W."/>
            <person name="Demirev P."/>
            <person name="Lindquist J."/>
            <person name="Liem A."/>
            <person name="Fochler E."/>
            <person name="Read T.D."/>
            <person name="Tapia R."/>
            <person name="Johnson S."/>
            <person name="Bishop-Lilly K.A."/>
            <person name="Detter C."/>
            <person name="Han C."/>
            <person name="Sozhamannan S."/>
            <person name="Rosenzweig C.N."/>
            <person name="Skowronski E.W."/>
        </authorList>
    </citation>
    <scope>NUCLEOTIDE SEQUENCE [LARGE SCALE GENOMIC DNA]</scope>
    <source>
        <strain evidence="4 5">AK5</strain>
    </source>
</reference>
<dbReference type="RefSeq" id="WP_126793098.1">
    <property type="nucleotide sequence ID" value="NZ_PIPI01000005.1"/>
</dbReference>
<keyword evidence="5" id="KW-1185">Reference proteome</keyword>
<keyword evidence="1" id="KW-0902">Two-component regulatory system</keyword>
<dbReference type="PROSITE" id="PS50894">
    <property type="entry name" value="HPT"/>
    <property type="match status" value="1"/>
</dbReference>
<dbReference type="GO" id="GO:0004672">
    <property type="term" value="F:protein kinase activity"/>
    <property type="evidence" value="ECO:0007669"/>
    <property type="project" value="UniProtKB-ARBA"/>
</dbReference>
<proteinExistence type="predicted"/>
<feature type="modified residue" description="Phosphohistidine" evidence="2">
    <location>
        <position position="61"/>
    </location>
</feature>
<dbReference type="InterPro" id="IPR008207">
    <property type="entry name" value="Sig_transdc_His_kin_Hpt_dom"/>
</dbReference>
<keyword evidence="4" id="KW-0418">Kinase</keyword>
<sequence>MNSRNNQAIDWDLINQYRTLLGHDGLNDSIAMLQRVMPDYVVELKAAVVARDERTTRSQAHKIKGSCRSLGLMRVGEVMAWLEKEQWQWQEVDETVAAWPAQFEQDSALLTQG</sequence>
<protein>
    <submittedName>
        <fullName evidence="4">Histidine kinase</fullName>
    </submittedName>
</protein>
<evidence type="ECO:0000256" key="2">
    <source>
        <dbReference type="PROSITE-ProRule" id="PRU00110"/>
    </source>
</evidence>
<dbReference type="AlphaFoldDB" id="A0A432VT35"/>